<dbReference type="STRING" id="10020.ENSDORP00000016980"/>
<dbReference type="RefSeq" id="XP_012892052.1">
    <property type="nucleotide sequence ID" value="XM_013036598.1"/>
</dbReference>
<gene>
    <name evidence="3" type="primary">LOC106001500</name>
</gene>
<protein>
    <submittedName>
        <fullName evidence="3">UPF0450 protein C17orf58 homolog</fullName>
    </submittedName>
</protein>
<reference evidence="3" key="1">
    <citation type="submission" date="2025-08" db="UniProtKB">
        <authorList>
            <consortium name="RefSeq"/>
        </authorList>
    </citation>
    <scope>IDENTIFICATION</scope>
    <source>
        <tissue evidence="3">Kidney</tissue>
    </source>
</reference>
<dbReference type="PANTHER" id="PTHR35967">
    <property type="entry name" value="UPF0450 PROTEIN C17ORF58"/>
    <property type="match status" value="1"/>
</dbReference>
<dbReference type="Gene3D" id="2.40.50.120">
    <property type="match status" value="1"/>
</dbReference>
<feature type="compositionally biased region" description="Gly residues" evidence="1">
    <location>
        <begin position="131"/>
        <end position="143"/>
    </location>
</feature>
<dbReference type="OrthoDB" id="9388635at2759"/>
<organism evidence="2 3">
    <name type="scientific">Dipodomys ordii</name>
    <name type="common">Ord's kangaroo rat</name>
    <dbReference type="NCBI Taxonomy" id="10020"/>
    <lineage>
        <taxon>Eukaryota</taxon>
        <taxon>Metazoa</taxon>
        <taxon>Chordata</taxon>
        <taxon>Craniata</taxon>
        <taxon>Vertebrata</taxon>
        <taxon>Euteleostomi</taxon>
        <taxon>Mammalia</taxon>
        <taxon>Eutheria</taxon>
        <taxon>Euarchontoglires</taxon>
        <taxon>Glires</taxon>
        <taxon>Rodentia</taxon>
        <taxon>Castorimorpha</taxon>
        <taxon>Heteromyidae</taxon>
        <taxon>Dipodomyinae</taxon>
        <taxon>Dipodomys</taxon>
    </lineage>
</organism>
<feature type="compositionally biased region" description="Basic and acidic residues" evidence="1">
    <location>
        <begin position="19"/>
        <end position="28"/>
    </location>
</feature>
<dbReference type="PANTHER" id="PTHR35967:SF1">
    <property type="entry name" value="UPF0450 PROTEIN C17ORF58"/>
    <property type="match status" value="1"/>
</dbReference>
<evidence type="ECO:0000313" key="2">
    <source>
        <dbReference type="Proteomes" id="UP000081671"/>
    </source>
</evidence>
<feature type="region of interest" description="Disordered" evidence="1">
    <location>
        <begin position="1"/>
        <end position="240"/>
    </location>
</feature>
<dbReference type="SUPFAM" id="SSF50242">
    <property type="entry name" value="TIMP-like"/>
    <property type="match status" value="1"/>
</dbReference>
<accession>A0A1S3GVQ9</accession>
<dbReference type="Proteomes" id="UP000081671">
    <property type="component" value="Unplaced"/>
</dbReference>
<dbReference type="InterPro" id="IPR008993">
    <property type="entry name" value="TIMP-like_OB-fold"/>
</dbReference>
<feature type="compositionally biased region" description="Basic and acidic residues" evidence="1">
    <location>
        <begin position="218"/>
        <end position="227"/>
    </location>
</feature>
<sequence>MDPPRKLFTVPQRSRNRSKGGESSEEKTNTNPAEGDCRPTRHRGAGGSEGRMRILPLPPAASKSPTTQRETTERRGGGITPLAIAGLRGAPEDGVPADGKPTRAAAEAGGELRSAEPPPRGRRSGPSPAAAGGGGPGRAGGLGSPHVTSSKPAAVIRNAVDREKRLQNKIKRAREAPGGEPRSWGGDPGPPPPPGGWEPSCSAPHFRPPFSPPAASSVREEWVRAGEGRGGPGAPGQADGTALSPPLAPEAAANGVVRGVDALGAGARLVTLLLDGDGLYRRDRLYLAPDGFLFQVHILALDSARCSRPCPEFKLGTRYIVMGHVYHKRRQLPRDLLPRLKGRVRPGDGLLPVGSYVKRFNRRRDRQVRAAMRLQCG</sequence>
<name>A0A1S3GVQ9_DIPOR</name>
<dbReference type="GeneID" id="106001500"/>
<proteinExistence type="predicted"/>
<dbReference type="InParanoid" id="A0A1S3GVQ9"/>
<keyword evidence="2" id="KW-1185">Reference proteome</keyword>
<evidence type="ECO:0000313" key="3">
    <source>
        <dbReference type="RefSeq" id="XP_012892052.1"/>
    </source>
</evidence>
<dbReference type="KEGG" id="dord:106001500"/>
<evidence type="ECO:0000256" key="1">
    <source>
        <dbReference type="SAM" id="MobiDB-lite"/>
    </source>
</evidence>
<dbReference type="AlphaFoldDB" id="A0A1S3GVQ9"/>